<evidence type="ECO:0000313" key="2">
    <source>
        <dbReference type="Proteomes" id="UP001176941"/>
    </source>
</evidence>
<name>A0ABN8ZI89_RANTA</name>
<reference evidence="1" key="1">
    <citation type="submission" date="2023-04" db="EMBL/GenBank/DDBJ databases">
        <authorList>
            <consortium name="ELIXIR-Norway"/>
        </authorList>
    </citation>
    <scope>NUCLEOTIDE SEQUENCE [LARGE SCALE GENOMIC DNA]</scope>
</reference>
<sequence>MAPQGFHEGASVCSLELCVPGTLLSLLHCLPLLRRLTAGPRKPRQETLFHAKVRPPPAPRFETHAGLAAPSPGNSVHILFWSVGDLFTQRSRFLLHTHFMLQKQRRETRCVPGSWLPSPGGEGEMPGLCLNIYHILVLVRLGERKVYREGMLFNRVHRGSMSLHLRGGLLTIPPLAQVASLLGLTLPPGGGPTPPRLSFPRFSTRWSRVPSGPSNFGSLSETERMWRVKGDGVVSEFSNIFRSRSTRGSTT</sequence>
<evidence type="ECO:0000313" key="1">
    <source>
        <dbReference type="EMBL" id="CAI9173203.1"/>
    </source>
</evidence>
<protein>
    <submittedName>
        <fullName evidence="1">Uncharacterized protein</fullName>
    </submittedName>
</protein>
<dbReference type="Proteomes" id="UP001176941">
    <property type="component" value="Chromosome 33"/>
</dbReference>
<keyword evidence="2" id="KW-1185">Reference proteome</keyword>
<proteinExistence type="predicted"/>
<organism evidence="1 2">
    <name type="scientific">Rangifer tarandus platyrhynchus</name>
    <name type="common">Svalbard reindeer</name>
    <dbReference type="NCBI Taxonomy" id="3082113"/>
    <lineage>
        <taxon>Eukaryota</taxon>
        <taxon>Metazoa</taxon>
        <taxon>Chordata</taxon>
        <taxon>Craniata</taxon>
        <taxon>Vertebrata</taxon>
        <taxon>Euteleostomi</taxon>
        <taxon>Mammalia</taxon>
        <taxon>Eutheria</taxon>
        <taxon>Laurasiatheria</taxon>
        <taxon>Artiodactyla</taxon>
        <taxon>Ruminantia</taxon>
        <taxon>Pecora</taxon>
        <taxon>Cervidae</taxon>
        <taxon>Odocoileinae</taxon>
        <taxon>Rangifer</taxon>
    </lineage>
</organism>
<gene>
    <name evidence="1" type="ORF">MRATA1EN1_LOCUS22165</name>
</gene>
<accession>A0ABN8ZI89</accession>
<dbReference type="EMBL" id="OX459969">
    <property type="protein sequence ID" value="CAI9173203.1"/>
    <property type="molecule type" value="Genomic_DNA"/>
</dbReference>